<dbReference type="EMBL" id="NEVH01015817">
    <property type="protein sequence ID" value="PNF26680.1"/>
    <property type="molecule type" value="Genomic_DNA"/>
</dbReference>
<organism evidence="1 2">
    <name type="scientific">Cryptotermes secundus</name>
    <dbReference type="NCBI Taxonomy" id="105785"/>
    <lineage>
        <taxon>Eukaryota</taxon>
        <taxon>Metazoa</taxon>
        <taxon>Ecdysozoa</taxon>
        <taxon>Arthropoda</taxon>
        <taxon>Hexapoda</taxon>
        <taxon>Insecta</taxon>
        <taxon>Pterygota</taxon>
        <taxon>Neoptera</taxon>
        <taxon>Polyneoptera</taxon>
        <taxon>Dictyoptera</taxon>
        <taxon>Blattodea</taxon>
        <taxon>Blattoidea</taxon>
        <taxon>Termitoidae</taxon>
        <taxon>Kalotermitidae</taxon>
        <taxon>Cryptotermitinae</taxon>
        <taxon>Cryptotermes</taxon>
    </lineage>
</organism>
<name>A0A2J7QDM6_9NEOP</name>
<dbReference type="Proteomes" id="UP000235965">
    <property type="component" value="Unassembled WGS sequence"/>
</dbReference>
<evidence type="ECO:0000313" key="1">
    <source>
        <dbReference type="EMBL" id="PNF26680.1"/>
    </source>
</evidence>
<accession>A0A2J7QDM6</accession>
<dbReference type="GO" id="GO:0016020">
    <property type="term" value="C:membrane"/>
    <property type="evidence" value="ECO:0007669"/>
    <property type="project" value="TreeGrafter"/>
</dbReference>
<dbReference type="OrthoDB" id="10059415at2759"/>
<dbReference type="InParanoid" id="A0A2J7QDM6"/>
<dbReference type="STRING" id="105785.A0A2J7QDM6"/>
<dbReference type="InterPro" id="IPR052114">
    <property type="entry name" value="ER_autophagy_membrane_reg"/>
</dbReference>
<proteinExistence type="predicted"/>
<dbReference type="AlphaFoldDB" id="A0A2J7QDM6"/>
<evidence type="ECO:0000313" key="2">
    <source>
        <dbReference type="Proteomes" id="UP000235965"/>
    </source>
</evidence>
<gene>
    <name evidence="1" type="ORF">B7P43_G03375</name>
</gene>
<dbReference type="PANTHER" id="PTHR20952">
    <property type="entry name" value="ADP-RIBOSYLATION-LIKE FACTOR 6-INTERACTING PROTEIN"/>
    <property type="match status" value="1"/>
</dbReference>
<keyword evidence="2" id="KW-1185">Reference proteome</keyword>
<reference evidence="1 2" key="1">
    <citation type="submission" date="2017-12" db="EMBL/GenBank/DDBJ databases">
        <title>Hemimetabolous genomes reveal molecular basis of termite eusociality.</title>
        <authorList>
            <person name="Harrison M.C."/>
            <person name="Jongepier E."/>
            <person name="Robertson H.M."/>
            <person name="Arning N."/>
            <person name="Bitard-Feildel T."/>
            <person name="Chao H."/>
            <person name="Childers C.P."/>
            <person name="Dinh H."/>
            <person name="Doddapaneni H."/>
            <person name="Dugan S."/>
            <person name="Gowin J."/>
            <person name="Greiner C."/>
            <person name="Han Y."/>
            <person name="Hu H."/>
            <person name="Hughes D.S.T."/>
            <person name="Huylmans A.-K."/>
            <person name="Kemena C."/>
            <person name="Kremer L.P.M."/>
            <person name="Lee S.L."/>
            <person name="Lopez-Ezquerra A."/>
            <person name="Mallet L."/>
            <person name="Monroy-Kuhn J.M."/>
            <person name="Moser A."/>
            <person name="Murali S.C."/>
            <person name="Muzny D.M."/>
            <person name="Otani S."/>
            <person name="Piulachs M.-D."/>
            <person name="Poelchau M."/>
            <person name="Qu J."/>
            <person name="Schaub F."/>
            <person name="Wada-Katsumata A."/>
            <person name="Worley K.C."/>
            <person name="Xie Q."/>
            <person name="Ylla G."/>
            <person name="Poulsen M."/>
            <person name="Gibbs R.A."/>
            <person name="Schal C."/>
            <person name="Richards S."/>
            <person name="Belles X."/>
            <person name="Korb J."/>
            <person name="Bornberg-Bauer E."/>
        </authorList>
    </citation>
    <scope>NUCLEOTIDE SEQUENCE [LARGE SCALE GENOMIC DNA]</scope>
    <source>
        <tissue evidence="1">Whole body</tissue>
    </source>
</reference>
<protein>
    <submittedName>
        <fullName evidence="1">Uncharacterized protein</fullName>
    </submittedName>
</protein>
<dbReference type="PANTHER" id="PTHR20952:SF0">
    <property type="entry name" value="ADP-RIBOSYLATION FACTOR-LIKE PROTEIN 6-INTERACTING PROTEIN 1"/>
    <property type="match status" value="1"/>
</dbReference>
<sequence length="97" mass="10996">MLVGITTTFFLLFWYLDPSVLTTVSVIGLIATLVDYLVPTLTASVCHPENWTGSKERKLEEICRELANVQTQASVKWSVFYDMRHSRPKVVGIRLHG</sequence>
<comment type="caution">
    <text evidence="1">The sequence shown here is derived from an EMBL/GenBank/DDBJ whole genome shotgun (WGS) entry which is preliminary data.</text>
</comment>